<evidence type="ECO:0000313" key="11">
    <source>
        <dbReference type="EMBL" id="MXN19376.1"/>
    </source>
</evidence>
<keyword evidence="2 9" id="KW-0813">Transport</keyword>
<dbReference type="RefSeq" id="WP_160895504.1">
    <property type="nucleotide sequence ID" value="NZ_WUMU01000018.1"/>
</dbReference>
<feature type="transmembrane region" description="Helical" evidence="9">
    <location>
        <begin position="48"/>
        <end position="68"/>
    </location>
</feature>
<dbReference type="PANTHER" id="PTHR35011">
    <property type="entry name" value="2,3-DIKETO-L-GULONATE TRAP TRANSPORTER SMALL PERMEASE PROTEIN YIAM"/>
    <property type="match status" value="1"/>
</dbReference>
<keyword evidence="4 9" id="KW-0997">Cell inner membrane</keyword>
<comment type="function">
    <text evidence="9">Part of the tripartite ATP-independent periplasmic (TRAP) transport system.</text>
</comment>
<proteinExistence type="inferred from homology"/>
<keyword evidence="5 9" id="KW-0812">Transmembrane</keyword>
<reference evidence="11 12" key="1">
    <citation type="submission" date="2019-12" db="EMBL/GenBank/DDBJ databases">
        <authorList>
            <person name="Li M."/>
        </authorList>
    </citation>
    <scope>NUCLEOTIDE SEQUENCE [LARGE SCALE GENOMIC DNA]</scope>
    <source>
        <strain evidence="11 12">GBMRC 2024</strain>
    </source>
</reference>
<evidence type="ECO:0000256" key="1">
    <source>
        <dbReference type="ARBA" id="ARBA00004429"/>
    </source>
</evidence>
<comment type="similarity">
    <text evidence="8 9">Belongs to the TRAP transporter small permease family.</text>
</comment>
<feature type="transmembrane region" description="Helical" evidence="9">
    <location>
        <begin position="12"/>
        <end position="36"/>
    </location>
</feature>
<evidence type="ECO:0000313" key="12">
    <source>
        <dbReference type="Proteomes" id="UP000477911"/>
    </source>
</evidence>
<evidence type="ECO:0000256" key="5">
    <source>
        <dbReference type="ARBA" id="ARBA00022692"/>
    </source>
</evidence>
<dbReference type="EMBL" id="WUMU01000018">
    <property type="protein sequence ID" value="MXN19376.1"/>
    <property type="molecule type" value="Genomic_DNA"/>
</dbReference>
<keyword evidence="12" id="KW-1185">Reference proteome</keyword>
<evidence type="ECO:0000256" key="3">
    <source>
        <dbReference type="ARBA" id="ARBA00022475"/>
    </source>
</evidence>
<comment type="subcellular location">
    <subcellularLocation>
        <location evidence="1 9">Cell inner membrane</location>
        <topology evidence="1 9">Multi-pass membrane protein</topology>
    </subcellularLocation>
</comment>
<feature type="transmembrane region" description="Helical" evidence="9">
    <location>
        <begin position="127"/>
        <end position="148"/>
    </location>
</feature>
<feature type="transmembrane region" description="Helical" evidence="9">
    <location>
        <begin position="89"/>
        <end position="107"/>
    </location>
</feature>
<gene>
    <name evidence="11" type="ORF">GR170_16185</name>
</gene>
<evidence type="ECO:0000256" key="6">
    <source>
        <dbReference type="ARBA" id="ARBA00022989"/>
    </source>
</evidence>
<organism evidence="11 12">
    <name type="scientific">Pseudooceanicola albus</name>
    <dbReference type="NCBI Taxonomy" id="2692189"/>
    <lineage>
        <taxon>Bacteria</taxon>
        <taxon>Pseudomonadati</taxon>
        <taxon>Pseudomonadota</taxon>
        <taxon>Alphaproteobacteria</taxon>
        <taxon>Rhodobacterales</taxon>
        <taxon>Paracoccaceae</taxon>
        <taxon>Pseudooceanicola</taxon>
    </lineage>
</organism>
<dbReference type="Proteomes" id="UP000477911">
    <property type="component" value="Unassembled WGS sequence"/>
</dbReference>
<keyword evidence="7 9" id="KW-0472">Membrane</keyword>
<name>A0A6L7G7J0_9RHOB</name>
<evidence type="ECO:0000256" key="9">
    <source>
        <dbReference type="RuleBase" id="RU369079"/>
    </source>
</evidence>
<dbReference type="AlphaFoldDB" id="A0A6L7G7J0"/>
<evidence type="ECO:0000259" key="10">
    <source>
        <dbReference type="Pfam" id="PF04290"/>
    </source>
</evidence>
<keyword evidence="6 9" id="KW-1133">Transmembrane helix</keyword>
<protein>
    <recommendedName>
        <fullName evidence="9">TRAP transporter small permease protein</fullName>
    </recommendedName>
</protein>
<evidence type="ECO:0000256" key="4">
    <source>
        <dbReference type="ARBA" id="ARBA00022519"/>
    </source>
</evidence>
<comment type="caution">
    <text evidence="11">The sequence shown here is derived from an EMBL/GenBank/DDBJ whole genome shotgun (WGS) entry which is preliminary data.</text>
</comment>
<accession>A0A6L7G7J0</accession>
<dbReference type="InterPro" id="IPR007387">
    <property type="entry name" value="TRAP_DctQ"/>
</dbReference>
<evidence type="ECO:0000256" key="2">
    <source>
        <dbReference type="ARBA" id="ARBA00022448"/>
    </source>
</evidence>
<dbReference type="InterPro" id="IPR055348">
    <property type="entry name" value="DctQ"/>
</dbReference>
<evidence type="ECO:0000256" key="7">
    <source>
        <dbReference type="ARBA" id="ARBA00023136"/>
    </source>
</evidence>
<comment type="subunit">
    <text evidence="9">The complex comprises the extracytoplasmic solute receptor protein and the two transmembrane proteins.</text>
</comment>
<feature type="domain" description="Tripartite ATP-independent periplasmic transporters DctQ component" evidence="10">
    <location>
        <begin position="26"/>
        <end position="150"/>
    </location>
</feature>
<evidence type="ECO:0000256" key="8">
    <source>
        <dbReference type="ARBA" id="ARBA00038436"/>
    </source>
</evidence>
<dbReference type="GO" id="GO:0005886">
    <property type="term" value="C:plasma membrane"/>
    <property type="evidence" value="ECO:0007669"/>
    <property type="project" value="UniProtKB-SubCell"/>
</dbReference>
<sequence>MKQLHPLLRRAAALPAHLSALLFGSMFAVFILQIVFRYALDLPVGWTVEWVTLAWLWGILLAAAFVIPTDNMIKLDIIYALLPRGARRVLDVVAGLVTAAIFAWTLPKAWDYVTFMDIERTAYMRLPFSWVFAIYMPFHIAVIIRMLLVAWNGLTGGAPVPETHAETHDYD</sequence>
<dbReference type="Pfam" id="PF04290">
    <property type="entry name" value="DctQ"/>
    <property type="match status" value="1"/>
</dbReference>
<dbReference type="GO" id="GO:0022857">
    <property type="term" value="F:transmembrane transporter activity"/>
    <property type="evidence" value="ECO:0007669"/>
    <property type="project" value="UniProtKB-UniRule"/>
</dbReference>
<keyword evidence="3" id="KW-1003">Cell membrane</keyword>